<dbReference type="AlphaFoldDB" id="A0A3G9J1N8"/>
<feature type="compositionally biased region" description="Acidic residues" evidence="1">
    <location>
        <begin position="14"/>
        <end position="29"/>
    </location>
</feature>
<gene>
    <name evidence="2" type="ORF">Back2_16710</name>
</gene>
<sequence length="189" mass="20562">MNPDDPVVSTGSTDDADAAEPAEVDDEHEVDGLDLARTMNRVVQGTTPATRARLRTSYPIRNTRTTGSGPDDRDPQLVKNLLERLIGDHGWDVNLRVHSLFGRWTELVGDDIGEHATPESFNDGVLTVRTDSTPWATQLTLLAPQIVARLNDELGHGTVTAIAVVGPQGPTWKKGRYSVKGRGPRDTYG</sequence>
<keyword evidence="3" id="KW-1185">Reference proteome</keyword>
<dbReference type="RefSeq" id="WP_231998649.1">
    <property type="nucleotide sequence ID" value="NZ_AP019307.1"/>
</dbReference>
<evidence type="ECO:0000313" key="2">
    <source>
        <dbReference type="EMBL" id="BBH17384.1"/>
    </source>
</evidence>
<name>A0A3G9J1N8_9ACTN</name>
<organism evidence="2 3">
    <name type="scientific">Nocardioides baekrokdamisoli</name>
    <dbReference type="NCBI Taxonomy" id="1804624"/>
    <lineage>
        <taxon>Bacteria</taxon>
        <taxon>Bacillati</taxon>
        <taxon>Actinomycetota</taxon>
        <taxon>Actinomycetes</taxon>
        <taxon>Propionibacteriales</taxon>
        <taxon>Nocardioidaceae</taxon>
        <taxon>Nocardioides</taxon>
    </lineage>
</organism>
<evidence type="ECO:0000313" key="3">
    <source>
        <dbReference type="Proteomes" id="UP000271573"/>
    </source>
</evidence>
<feature type="region of interest" description="Disordered" evidence="1">
    <location>
        <begin position="45"/>
        <end position="75"/>
    </location>
</feature>
<dbReference type="KEGG" id="nbe:Back2_16710"/>
<dbReference type="PANTHER" id="PTHR36456">
    <property type="entry name" value="UPF0232 PROTEIN SCO3875"/>
    <property type="match status" value="1"/>
</dbReference>
<evidence type="ECO:0000256" key="1">
    <source>
        <dbReference type="SAM" id="MobiDB-lite"/>
    </source>
</evidence>
<feature type="region of interest" description="Disordered" evidence="1">
    <location>
        <begin position="1"/>
        <end position="30"/>
    </location>
</feature>
<reference evidence="2 3" key="1">
    <citation type="submission" date="2018-11" db="EMBL/GenBank/DDBJ databases">
        <title>Complete genome sequence of Nocardioides baekrokdamisoli strain KCTC 39748.</title>
        <authorList>
            <person name="Kang S.W."/>
            <person name="Lee K.C."/>
            <person name="Kim K.K."/>
            <person name="Kim J.S."/>
            <person name="Kim D.S."/>
            <person name="Ko S.H."/>
            <person name="Yang S.H."/>
            <person name="Shin Y.K."/>
            <person name="Lee J.S."/>
        </authorList>
    </citation>
    <scope>NUCLEOTIDE SEQUENCE [LARGE SCALE GENOMIC DNA]</scope>
    <source>
        <strain evidence="2 3">KCTC 39748</strain>
    </source>
</reference>
<feature type="compositionally biased region" description="Polar residues" evidence="1">
    <location>
        <begin position="59"/>
        <end position="68"/>
    </location>
</feature>
<accession>A0A3G9J1N8</accession>
<dbReference type="Proteomes" id="UP000271573">
    <property type="component" value="Chromosome"/>
</dbReference>
<protein>
    <submittedName>
        <fullName evidence="2">UPF0232 protein</fullName>
    </submittedName>
</protein>
<dbReference type="PANTHER" id="PTHR36456:SF1">
    <property type="entry name" value="UPF0232 PROTEIN SCO3875"/>
    <property type="match status" value="1"/>
</dbReference>
<proteinExistence type="predicted"/>
<dbReference type="InterPro" id="IPR007922">
    <property type="entry name" value="DciA-like"/>
</dbReference>
<dbReference type="Pfam" id="PF05258">
    <property type="entry name" value="DciA"/>
    <property type="match status" value="1"/>
</dbReference>
<dbReference type="EMBL" id="AP019307">
    <property type="protein sequence ID" value="BBH17384.1"/>
    <property type="molecule type" value="Genomic_DNA"/>
</dbReference>